<gene>
    <name evidence="1" type="ORF">BJ875DRAFT_389526</name>
</gene>
<dbReference type="NCBIfam" id="TIGR01571">
    <property type="entry name" value="A_thal_Cys_rich"/>
    <property type="match status" value="1"/>
</dbReference>
<evidence type="ECO:0000313" key="1">
    <source>
        <dbReference type="EMBL" id="KAG9228386.1"/>
    </source>
</evidence>
<evidence type="ECO:0000313" key="2">
    <source>
        <dbReference type="Proteomes" id="UP000824998"/>
    </source>
</evidence>
<dbReference type="EMBL" id="MU251955">
    <property type="protein sequence ID" value="KAG9228386.1"/>
    <property type="molecule type" value="Genomic_DNA"/>
</dbReference>
<dbReference type="InterPro" id="IPR006461">
    <property type="entry name" value="PLAC_motif_containing"/>
</dbReference>
<dbReference type="Pfam" id="PF04749">
    <property type="entry name" value="PLAC8"/>
    <property type="match status" value="1"/>
</dbReference>
<dbReference type="AlphaFoldDB" id="A0A9P7Y7W9"/>
<reference evidence="1" key="1">
    <citation type="journal article" date="2021" name="IMA Fungus">
        <title>Genomic characterization of three marine fungi, including Emericellopsis atlantica sp. nov. with signatures of a generalist lifestyle and marine biomass degradation.</title>
        <authorList>
            <person name="Hagestad O.C."/>
            <person name="Hou L."/>
            <person name="Andersen J.H."/>
            <person name="Hansen E.H."/>
            <person name="Altermark B."/>
            <person name="Li C."/>
            <person name="Kuhnert E."/>
            <person name="Cox R.J."/>
            <person name="Crous P.W."/>
            <person name="Spatafora J.W."/>
            <person name="Lail K."/>
            <person name="Amirebrahimi M."/>
            <person name="Lipzen A."/>
            <person name="Pangilinan J."/>
            <person name="Andreopoulos W."/>
            <person name="Hayes R.D."/>
            <person name="Ng V."/>
            <person name="Grigoriev I.V."/>
            <person name="Jackson S.A."/>
            <person name="Sutton T.D.S."/>
            <person name="Dobson A.D.W."/>
            <person name="Rama T."/>
        </authorList>
    </citation>
    <scope>NUCLEOTIDE SEQUENCE</scope>
    <source>
        <strain evidence="1">TRa018bII</strain>
    </source>
</reference>
<comment type="caution">
    <text evidence="1">The sequence shown here is derived from an EMBL/GenBank/DDBJ whole genome shotgun (WGS) entry which is preliminary data.</text>
</comment>
<dbReference type="Proteomes" id="UP000824998">
    <property type="component" value="Unassembled WGS sequence"/>
</dbReference>
<dbReference type="OrthoDB" id="1045822at2759"/>
<keyword evidence="2" id="KW-1185">Reference proteome</keyword>
<protein>
    <submittedName>
        <fullName evidence="1">Uncharacterized protein</fullName>
    </submittedName>
</protein>
<dbReference type="PANTHER" id="PTHR15907">
    <property type="entry name" value="DUF614 FAMILY PROTEIN-RELATED"/>
    <property type="match status" value="1"/>
</dbReference>
<organism evidence="1 2">
    <name type="scientific">Amylocarpus encephaloides</name>
    <dbReference type="NCBI Taxonomy" id="45428"/>
    <lineage>
        <taxon>Eukaryota</taxon>
        <taxon>Fungi</taxon>
        <taxon>Dikarya</taxon>
        <taxon>Ascomycota</taxon>
        <taxon>Pezizomycotina</taxon>
        <taxon>Leotiomycetes</taxon>
        <taxon>Helotiales</taxon>
        <taxon>Helotiales incertae sedis</taxon>
        <taxon>Amylocarpus</taxon>
    </lineage>
</organism>
<proteinExistence type="predicted"/>
<name>A0A9P7Y7W9_9HELO</name>
<accession>A0A9P7Y7W9</accession>
<sequence length="122" mass="13373">MKGCFCPCILVGQNHARLQKGETEPDACSGWCAAWCGLQCGLGVGFILQMMDRMHINEKYNLEGGACGACCKSFLCSCCEAIQTSKELDYVQLNQNPRVGYPRQEKMVARPQGQAPMGYPQA</sequence>